<protein>
    <submittedName>
        <fullName evidence="2">DUF2768 family protein</fullName>
    </submittedName>
</protein>
<dbReference type="RefSeq" id="WP_089199101.1">
    <property type="nucleotide sequence ID" value="NZ_NHRJ02000002.1"/>
</dbReference>
<feature type="transmembrane region" description="Helical" evidence="1">
    <location>
        <begin position="6"/>
        <end position="27"/>
    </location>
</feature>
<feature type="transmembrane region" description="Helical" evidence="1">
    <location>
        <begin position="34"/>
        <end position="56"/>
    </location>
</feature>
<gene>
    <name evidence="2" type="ORF">CBW46_006045</name>
</gene>
<evidence type="ECO:0000313" key="3">
    <source>
        <dbReference type="Proteomes" id="UP000214746"/>
    </source>
</evidence>
<dbReference type="EMBL" id="NHRJ02000002">
    <property type="protein sequence ID" value="PZE21959.1"/>
    <property type="molecule type" value="Genomic_DNA"/>
</dbReference>
<proteinExistence type="predicted"/>
<dbReference type="Pfam" id="PF10966">
    <property type="entry name" value="DUF2768"/>
    <property type="match status" value="1"/>
</dbReference>
<sequence length="59" mass="6578">MSPMDKMWASFVAIGLMAGASLLITFARHRTSGIIRIILSTIAFLMFVPILLYMLVSIF</sequence>
<dbReference type="AlphaFoldDB" id="A0A2W1NB81"/>
<comment type="caution">
    <text evidence="2">The sequence shown here is derived from an EMBL/GenBank/DDBJ whole genome shotgun (WGS) entry which is preliminary data.</text>
</comment>
<dbReference type="OrthoDB" id="2476435at2"/>
<accession>A0A2W1NB81</accession>
<reference evidence="2" key="1">
    <citation type="submission" date="2018-06" db="EMBL/GenBank/DDBJ databases">
        <title>Paenibacillus xerothermodurans sp. nov. an extremely dry heat resistant spore forming bacterium isolated from the soil of Cape Canaveral, Florida.</title>
        <authorList>
            <person name="Seuylemezian A."/>
            <person name="Kaur N."/>
            <person name="Patil P."/>
            <person name="Patil P."/>
            <person name="Mayilraj S."/>
            <person name="Vaishampayan P."/>
        </authorList>
    </citation>
    <scope>NUCLEOTIDE SEQUENCE [LARGE SCALE GENOMIC DNA]</scope>
    <source>
        <strain evidence="2">ATCC 27380</strain>
    </source>
</reference>
<keyword evidence="1" id="KW-0472">Membrane</keyword>
<dbReference type="InterPro" id="IPR020076">
    <property type="entry name" value="DUF2768"/>
</dbReference>
<keyword evidence="1" id="KW-0812">Transmembrane</keyword>
<organism evidence="2 3">
    <name type="scientific">Paenibacillus xerothermodurans</name>
    <dbReference type="NCBI Taxonomy" id="1977292"/>
    <lineage>
        <taxon>Bacteria</taxon>
        <taxon>Bacillati</taxon>
        <taxon>Bacillota</taxon>
        <taxon>Bacilli</taxon>
        <taxon>Bacillales</taxon>
        <taxon>Paenibacillaceae</taxon>
        <taxon>Paenibacillus</taxon>
    </lineage>
</organism>
<evidence type="ECO:0000256" key="1">
    <source>
        <dbReference type="SAM" id="Phobius"/>
    </source>
</evidence>
<keyword evidence="3" id="KW-1185">Reference proteome</keyword>
<name>A0A2W1NB81_PAEXE</name>
<dbReference type="Proteomes" id="UP000214746">
    <property type="component" value="Unassembled WGS sequence"/>
</dbReference>
<evidence type="ECO:0000313" key="2">
    <source>
        <dbReference type="EMBL" id="PZE21959.1"/>
    </source>
</evidence>
<keyword evidence="1" id="KW-1133">Transmembrane helix</keyword>